<dbReference type="STRING" id="1227549.SAMN05444007_102441"/>
<evidence type="ECO:0000313" key="3">
    <source>
        <dbReference type="EMBL" id="SEI83529.1"/>
    </source>
</evidence>
<keyword evidence="2" id="KW-0472">Membrane</keyword>
<feature type="region of interest" description="Disordered" evidence="1">
    <location>
        <begin position="255"/>
        <end position="274"/>
    </location>
</feature>
<feature type="transmembrane region" description="Helical" evidence="2">
    <location>
        <begin position="179"/>
        <end position="202"/>
    </location>
</feature>
<evidence type="ECO:0000256" key="1">
    <source>
        <dbReference type="SAM" id="MobiDB-lite"/>
    </source>
</evidence>
<keyword evidence="2" id="KW-1133">Transmembrane helix</keyword>
<proteinExistence type="predicted"/>
<reference evidence="3 4" key="1">
    <citation type="submission" date="2016-10" db="EMBL/GenBank/DDBJ databases">
        <authorList>
            <person name="de Groot N.N."/>
        </authorList>
    </citation>
    <scope>NUCLEOTIDE SEQUENCE [LARGE SCALE GENOMIC DNA]</scope>
    <source>
        <strain evidence="3 4">DSM 29340</strain>
    </source>
</reference>
<accession>A0A1H6TTZ6</accession>
<protein>
    <submittedName>
        <fullName evidence="3">Uncharacterized protein</fullName>
    </submittedName>
</protein>
<dbReference type="Proteomes" id="UP000199379">
    <property type="component" value="Unassembled WGS sequence"/>
</dbReference>
<keyword evidence="2" id="KW-0812">Transmembrane</keyword>
<evidence type="ECO:0000256" key="2">
    <source>
        <dbReference type="SAM" id="Phobius"/>
    </source>
</evidence>
<dbReference type="OrthoDB" id="1090891at2"/>
<dbReference type="AlphaFoldDB" id="A0A1H6TTZ6"/>
<gene>
    <name evidence="3" type="ORF">SAMN05444007_102441</name>
</gene>
<dbReference type="RefSeq" id="WP_092362970.1">
    <property type="nucleotide sequence ID" value="NZ_BMGV01000002.1"/>
</dbReference>
<evidence type="ECO:0000313" key="4">
    <source>
        <dbReference type="Proteomes" id="UP000199379"/>
    </source>
</evidence>
<keyword evidence="4" id="KW-1185">Reference proteome</keyword>
<dbReference type="EMBL" id="FNYD01000002">
    <property type="protein sequence ID" value="SEI83529.1"/>
    <property type="molecule type" value="Genomic_DNA"/>
</dbReference>
<organism evidence="3 4">
    <name type="scientific">Cribrihabitans marinus</name>
    <dbReference type="NCBI Taxonomy" id="1227549"/>
    <lineage>
        <taxon>Bacteria</taxon>
        <taxon>Pseudomonadati</taxon>
        <taxon>Pseudomonadota</taxon>
        <taxon>Alphaproteobacteria</taxon>
        <taxon>Rhodobacterales</taxon>
        <taxon>Paracoccaceae</taxon>
        <taxon>Cribrihabitans</taxon>
    </lineage>
</organism>
<sequence>MSSVLATTTSEGLQPLGSAAQRSYELVSGALRDRLGEAHARLLAEPVAAEHGDRIDWHAPVPGRAVPVDGLSPHDRAALGARLSTLTAEILAEAGRLRADGSAEARRLAEVLANAVEVPSDAYIHALQTDAGWQPVLVHWAWRGDAGQSVRGALSGRMPARGAQAASGPVVTVWDNPAWLWLIWLGWFLLAALLALILWLMLHPCGLAPLGPDYCRAEPQAIAAVHTEQDVLQDRVSALQREIALANRSCQPTVPVAPARDTADPPAIPVPERKGALPPVDPPTLLRLAGLAQALYTRVSPWTSSD</sequence>
<name>A0A1H6TTZ6_9RHOB</name>